<keyword evidence="3" id="KW-1185">Reference proteome</keyword>
<name>A0ABN8EAH4_CHISP</name>
<dbReference type="InterPro" id="IPR038884">
    <property type="entry name" value="CFAP61"/>
</dbReference>
<reference evidence="2" key="1">
    <citation type="submission" date="2021-12" db="EMBL/GenBank/DDBJ databases">
        <authorList>
            <person name="King R."/>
        </authorList>
    </citation>
    <scope>NUCLEOTIDE SEQUENCE</scope>
</reference>
<feature type="domain" description="CFAP61 dimerisation" evidence="1">
    <location>
        <begin position="679"/>
        <end position="793"/>
    </location>
</feature>
<dbReference type="Gene3D" id="3.50.50.60">
    <property type="entry name" value="FAD/NAD(P)-binding domain"/>
    <property type="match status" value="2"/>
</dbReference>
<organism evidence="2 3">
    <name type="scientific">Chilo suppressalis</name>
    <name type="common">Asiatic rice borer moth</name>
    <dbReference type="NCBI Taxonomy" id="168631"/>
    <lineage>
        <taxon>Eukaryota</taxon>
        <taxon>Metazoa</taxon>
        <taxon>Ecdysozoa</taxon>
        <taxon>Arthropoda</taxon>
        <taxon>Hexapoda</taxon>
        <taxon>Insecta</taxon>
        <taxon>Pterygota</taxon>
        <taxon>Neoptera</taxon>
        <taxon>Endopterygota</taxon>
        <taxon>Lepidoptera</taxon>
        <taxon>Glossata</taxon>
        <taxon>Ditrysia</taxon>
        <taxon>Pyraloidea</taxon>
        <taxon>Crambidae</taxon>
        <taxon>Crambinae</taxon>
        <taxon>Chilo</taxon>
    </lineage>
</organism>
<evidence type="ECO:0000313" key="3">
    <source>
        <dbReference type="Proteomes" id="UP001153292"/>
    </source>
</evidence>
<dbReference type="PANTHER" id="PTHR21178">
    <property type="entry name" value="CILIA- AND FLAGELLA-ASSOCIATED PROTEIN 61"/>
    <property type="match status" value="1"/>
</dbReference>
<evidence type="ECO:0000313" key="2">
    <source>
        <dbReference type="EMBL" id="CAH0676946.1"/>
    </source>
</evidence>
<evidence type="ECO:0000259" key="1">
    <source>
        <dbReference type="Pfam" id="PF23150"/>
    </source>
</evidence>
<dbReference type="Proteomes" id="UP001153292">
    <property type="component" value="Chromosome 16"/>
</dbReference>
<dbReference type="PANTHER" id="PTHR21178:SF8">
    <property type="entry name" value="CILIA- AND FLAGELLA-ASSOCIATED PROTEIN 61"/>
    <property type="match status" value="1"/>
</dbReference>
<accession>A0ABN8EAH4</accession>
<dbReference type="InterPro" id="IPR036188">
    <property type="entry name" value="FAD/NAD-bd_sf"/>
</dbReference>
<sequence>MFDLLEAAFEVMKIYDYCIIRIPCEEQTLPLLQHFSYVPTKRSVCSKYALYIAHRASVFGKLRVKEAELVDVPNIATLLNNLEGKETLWTIENCIHARDQHKAYVLLSGLTVVGVGILEPPEQVDFIRAKFNINLFHNQKYHYHGQGYNAGITTIKVIQAYSVFEPHFRFFAREMMRFAGFSTLLWLTAYRNKWESHKANSLASAMMPLLPKTTEMDCTVTPELQSFGNLCQKITAFSTWYIGRKFTSVQKVDINTRIVVIGASRTAMSFLNSLLFTDASSYLNFTSVTLISPDGLPYIRHSKRAAEMMFPVYRNSTDKYMKSVPYTYYVNVVQGTMVDIDRKNNYIVLRNGNKFYYDKLFLLLGRQYQHPDYMSDVEERQKLNEFGSMPPYVRLDVPRVEYEVGFSTETVPTNVFIVNTLAIAKKAINYVKTLFLDYISFNKIIVYGSSIHAYCCLAALLEADIPPESIIFVEPFPPEKTSKTRLPVFCNAYVDKTIREVLNHENLTVYRSYYFQSWALDEFGLVTHVEFLSYFKVVRLQCAALFYYGKRGINAMALDAINRSSLVYDGGILIDHEFRTKDPRIYAAGTATRYHRRYYADTFRQKYFNAGEIGEKLGNQIRNQLDPLFSKTNQNRSKSSVRFSMPSVVDGDVLPINYVSGQHHKSMSETTEANDERLPVFKKPVTTYCTLPGGLQYLEVRPPGLKQPTYYVQSLNFSGTVMETYKRGYFKIHLNSNNVVDGITCLSTQNYSLDNFQNIYGLPANVLNNVYLRYTAKKIDDFYEFFRSPWAFFLYHDQCDDLFAMAKELRPKCQRNGDTLGETLNTIADHLSDFSLRFETKLKVRSKFEHSAHMEAIADYVLEWLGDNELLLPMYMHPGQLTLMQWDLGTHPAFRKRKTSLVKIMKNTF</sequence>
<proteinExistence type="predicted"/>
<gene>
    <name evidence="2" type="ORF">CHILSU_LOCUS3207</name>
</gene>
<protein>
    <recommendedName>
        <fullName evidence="1">CFAP61 dimerisation domain-containing protein</fullName>
    </recommendedName>
</protein>
<dbReference type="InterPro" id="IPR056299">
    <property type="entry name" value="CFAP61_dimer"/>
</dbReference>
<dbReference type="SUPFAM" id="SSF51905">
    <property type="entry name" value="FAD/NAD(P)-binding domain"/>
    <property type="match status" value="1"/>
</dbReference>
<dbReference type="Pfam" id="PF23150">
    <property type="entry name" value="CFAP61_dimer"/>
    <property type="match status" value="1"/>
</dbReference>
<dbReference type="EMBL" id="OU963909">
    <property type="protein sequence ID" value="CAH0676946.1"/>
    <property type="molecule type" value="Genomic_DNA"/>
</dbReference>